<protein>
    <submittedName>
        <fullName evidence="1">Uncharacterized protein</fullName>
    </submittedName>
</protein>
<name>A0A381XDE0_9ZZZZ</name>
<evidence type="ECO:0000313" key="1">
    <source>
        <dbReference type="EMBL" id="SVA62630.1"/>
    </source>
</evidence>
<dbReference type="AlphaFoldDB" id="A0A381XDE0"/>
<dbReference type="EMBL" id="UINC01014734">
    <property type="protein sequence ID" value="SVA62630.1"/>
    <property type="molecule type" value="Genomic_DNA"/>
</dbReference>
<accession>A0A381XDE0</accession>
<gene>
    <name evidence="1" type="ORF">METZ01_LOCUS115484</name>
</gene>
<sequence>MRIFLLFILRNREKLAGNDKKILLAVHMAAPTVKT</sequence>
<reference evidence="1" key="1">
    <citation type="submission" date="2018-05" db="EMBL/GenBank/DDBJ databases">
        <authorList>
            <person name="Lanie J.A."/>
            <person name="Ng W.-L."/>
            <person name="Kazmierczak K.M."/>
            <person name="Andrzejewski T.M."/>
            <person name="Davidsen T.M."/>
            <person name="Wayne K.J."/>
            <person name="Tettelin H."/>
            <person name="Glass J.I."/>
            <person name="Rusch D."/>
            <person name="Podicherti R."/>
            <person name="Tsui H.-C.T."/>
            <person name="Winkler M.E."/>
        </authorList>
    </citation>
    <scope>NUCLEOTIDE SEQUENCE</scope>
</reference>
<proteinExistence type="predicted"/>
<organism evidence="1">
    <name type="scientific">marine metagenome</name>
    <dbReference type="NCBI Taxonomy" id="408172"/>
    <lineage>
        <taxon>unclassified sequences</taxon>
        <taxon>metagenomes</taxon>
        <taxon>ecological metagenomes</taxon>
    </lineage>
</organism>